<keyword evidence="3" id="KW-1185">Reference proteome</keyword>
<organism evidence="2 3">
    <name type="scientific">Anabarilius grahami</name>
    <name type="common">Kanglang fish</name>
    <name type="synonym">Barilius grahami</name>
    <dbReference type="NCBI Taxonomy" id="495550"/>
    <lineage>
        <taxon>Eukaryota</taxon>
        <taxon>Metazoa</taxon>
        <taxon>Chordata</taxon>
        <taxon>Craniata</taxon>
        <taxon>Vertebrata</taxon>
        <taxon>Euteleostomi</taxon>
        <taxon>Actinopterygii</taxon>
        <taxon>Neopterygii</taxon>
        <taxon>Teleostei</taxon>
        <taxon>Ostariophysi</taxon>
        <taxon>Cypriniformes</taxon>
        <taxon>Xenocyprididae</taxon>
        <taxon>Xenocypridinae</taxon>
        <taxon>Xenocypridinae incertae sedis</taxon>
        <taxon>Anabarilius</taxon>
    </lineage>
</organism>
<name>A0A3N0Y1P6_ANAGA</name>
<feature type="region of interest" description="Disordered" evidence="1">
    <location>
        <begin position="1"/>
        <end position="45"/>
    </location>
</feature>
<reference evidence="2 3" key="1">
    <citation type="submission" date="2018-10" db="EMBL/GenBank/DDBJ databases">
        <title>Genome assembly for a Yunnan-Guizhou Plateau 3E fish, Anabarilius grahami (Regan), and its evolutionary and genetic applications.</title>
        <authorList>
            <person name="Jiang W."/>
        </authorList>
    </citation>
    <scope>NUCLEOTIDE SEQUENCE [LARGE SCALE GENOMIC DNA]</scope>
    <source>
        <strain evidence="2">AG-KIZ</strain>
        <tissue evidence="2">Muscle</tissue>
    </source>
</reference>
<feature type="region of interest" description="Disordered" evidence="1">
    <location>
        <begin position="170"/>
        <end position="217"/>
    </location>
</feature>
<sequence length="217" mass="23338">MSSTANDKDQWQVESIEESQQIGQAEEAIQDESNASVRRSSRLASKTISPPSIIDWPIPKLLEILYRHDIPAPIGATHKELFTLLCEKIDISAADFPPPPPFSGSKQVQKRKNLDPASTSADPAPKRASSSAISARQVYSSSVQSNDPVLSALSNIQFSLSDMNSRIQALESSSTSKSSANLLFSGPSSENSSSATARLPVLTQQQDDDVVNSVTIP</sequence>
<dbReference type="Proteomes" id="UP000281406">
    <property type="component" value="Unassembled WGS sequence"/>
</dbReference>
<feature type="compositionally biased region" description="Polar residues" evidence="1">
    <location>
        <begin position="186"/>
        <end position="196"/>
    </location>
</feature>
<dbReference type="OrthoDB" id="8958862at2759"/>
<feature type="compositionally biased region" description="Polar residues" evidence="1">
    <location>
        <begin position="31"/>
        <end position="45"/>
    </location>
</feature>
<proteinExistence type="predicted"/>
<dbReference type="EMBL" id="RJVU01053773">
    <property type="protein sequence ID" value="ROL23489.1"/>
    <property type="molecule type" value="Genomic_DNA"/>
</dbReference>
<gene>
    <name evidence="2" type="ORF">DPX16_18757</name>
</gene>
<evidence type="ECO:0000256" key="1">
    <source>
        <dbReference type="SAM" id="MobiDB-lite"/>
    </source>
</evidence>
<comment type="caution">
    <text evidence="2">The sequence shown here is derived from an EMBL/GenBank/DDBJ whole genome shotgun (WGS) entry which is preliminary data.</text>
</comment>
<feature type="compositionally biased region" description="Low complexity" evidence="1">
    <location>
        <begin position="170"/>
        <end position="185"/>
    </location>
</feature>
<evidence type="ECO:0000313" key="2">
    <source>
        <dbReference type="EMBL" id="ROL23489.1"/>
    </source>
</evidence>
<feature type="compositionally biased region" description="Basic and acidic residues" evidence="1">
    <location>
        <begin position="1"/>
        <end position="11"/>
    </location>
</feature>
<protein>
    <submittedName>
        <fullName evidence="2">Uncharacterized protein</fullName>
    </submittedName>
</protein>
<accession>A0A3N0Y1P6</accession>
<feature type="compositionally biased region" description="Polar residues" evidence="1">
    <location>
        <begin position="128"/>
        <end position="145"/>
    </location>
</feature>
<dbReference type="AlphaFoldDB" id="A0A3N0Y1P6"/>
<evidence type="ECO:0000313" key="3">
    <source>
        <dbReference type="Proteomes" id="UP000281406"/>
    </source>
</evidence>
<feature type="region of interest" description="Disordered" evidence="1">
    <location>
        <begin position="96"/>
        <end position="145"/>
    </location>
</feature>